<comment type="subcellular location">
    <subcellularLocation>
        <location evidence="1">Membrane</location>
        <topology evidence="1">Single-pass membrane protein</topology>
    </subcellularLocation>
</comment>
<dbReference type="GO" id="GO:0009306">
    <property type="term" value="P:protein secretion"/>
    <property type="evidence" value="ECO:0007669"/>
    <property type="project" value="InterPro"/>
</dbReference>
<keyword evidence="2" id="KW-0812">Transmembrane</keyword>
<accession>A0A0F7QM99</accession>
<dbReference type="EMBL" id="KT454971">
    <property type="protein sequence ID" value="ALI58842.1"/>
    <property type="molecule type" value="Genomic_DNA"/>
</dbReference>
<dbReference type="Pfam" id="PF04357">
    <property type="entry name" value="TamB"/>
    <property type="match status" value="1"/>
</dbReference>
<feature type="domain" description="Translocation and assembly module TamB C-terminal" evidence="5">
    <location>
        <begin position="900"/>
        <end position="1221"/>
    </location>
</feature>
<sequence>MKALKITLLAIVGLLLALLLGLAALLGTQTGSAWLLGRVPGLQVSGFEGRLGGAWQAQRLSWAQDGTQLVVERPELRWSPACLAGLRLCLQRVAAERVALDLPPSGDSADSGPISLPTLKLPLSIELGEVAVGSFLLDGNQQVAELKLAAHWLADGLHIDSLTARGFGLDLALQGRLQPSGDWPLQAEATLGLPAPEGKPWKLAVQVGGELQQALTLKGRSSGYLDGSLEGQLQALAENLPARLLIRADGFKGAAGLPDTLTLNAIQLDAGGDLKSGYLIRGGASLPGEGGAVALSLDGRVDAQGADIRQLRLDAGGEQRLELVGRLDWRESLAADATLDWKDFPWLRLYPLAEPPPVTLKTFKAEVHYQDQRYLGNFSAAASGPAGDFTLASPVSGDLVQLNLPSLQLRAGQGQAEGRVTLRFDNGVAWDTALQLSELNPAYWVAELPGSLAGPLRSQGSVRDERLALGVDLDVKGRLRGQPALFQARAEGEGQRWTLGNLDLRLGDNKVQGSGALDQRLQGRLDIALNRLGQLWPQLFGRLDGRLDLAGSLAAPQGRLNLKGQQIAYAEQRIAGLDLQANLDARQNGTLALVASGLRSGETDLGLFKANARGDQRRQQLELDLQGALLKLGLAFDGQLERGNWRGRLARGELSSGGQDWKLQQPARLERLADGRVNFGAHCWVSGAASLCGGEQRLLPEPRLRYTLRDFPLDSLKQWFPEDFAWQGKLNGDLQLDVPARGPSGVVSLDAGSGTLRLRDQGQWVDVGYDSLRLESRLAPNRVDTSLDFRGPKLGELRVQAQIDPRPASKPLSGEFSLAGLDLSVARPFVPMVEKLQGRLNGSGRLSGGLLAPRVDGRVTLSDGNIGGGELPTSFENLSLDARIAGESLELGGGWRSGRYGQGSLSGNLSWGEALNVALNIRGNRLPVVVDPYAQLEVEPDLKIGMAGQELAISGKVLVPRGDITIRQLPPSTVKVSDDAVIVGSEQPEQQPLKMKMDIDVEVGQDKLAFSGFGLSAELAGHLHIGDNLDTRGELNLNKGRYRAYGQRLTIRRARLFFAGPIDQPYLDIEAIRRVDDVVAGLRLTGSAEQPTSAVFSEPAMSQEQALSYLVLGRPMSTGEDSNMLGEAALALGLAGSAPLTGEIAKQLGIQDFQLDTEGTGNSTSVVASGNITDKLSLRYGVGVFEPANTIALRYQLTKRLYLEAASGLASSLDLFFKRDF</sequence>
<keyword evidence="4" id="KW-0472">Membrane</keyword>
<evidence type="ECO:0000256" key="2">
    <source>
        <dbReference type="ARBA" id="ARBA00022692"/>
    </source>
</evidence>
<gene>
    <name evidence="6" type="primary">tamB</name>
    <name evidence="6" type="ORF">CCBH4851_00137</name>
</gene>
<dbReference type="AlphaFoldDB" id="A0A0F7QM99"/>
<organism evidence="6">
    <name type="scientific">Pseudomonas aeruginosa</name>
    <dbReference type="NCBI Taxonomy" id="287"/>
    <lineage>
        <taxon>Bacteria</taxon>
        <taxon>Pseudomonadati</taxon>
        <taxon>Pseudomonadota</taxon>
        <taxon>Gammaproteobacteria</taxon>
        <taxon>Pseudomonadales</taxon>
        <taxon>Pseudomonadaceae</taxon>
        <taxon>Pseudomonas</taxon>
    </lineage>
</organism>
<proteinExistence type="predicted"/>
<name>A0A0F7QM99_PSEAI</name>
<dbReference type="InterPro" id="IPR007452">
    <property type="entry name" value="TamB_C"/>
</dbReference>
<evidence type="ECO:0000313" key="6">
    <source>
        <dbReference type="EMBL" id="ALI58842.1"/>
    </source>
</evidence>
<dbReference type="GO" id="GO:0097347">
    <property type="term" value="C:TAM protein secretion complex"/>
    <property type="evidence" value="ECO:0007669"/>
    <property type="project" value="TreeGrafter"/>
</dbReference>
<protein>
    <submittedName>
        <fullName evidence="6">Translocation and assembly module TamB</fullName>
    </submittedName>
</protein>
<reference evidence="6" key="1">
    <citation type="submission" date="2015-08" db="EMBL/GenBank/DDBJ databases">
        <title>Pseudomonas aeruginosa strain CCBH4851 chromosome region.</title>
        <authorList>
            <person name="Silveira M.C."/>
            <person name="Carvalho-Assef A.P.D."/>
            <person name="Albano R.M."/>
        </authorList>
    </citation>
    <scope>NUCLEOTIDE SEQUENCE</scope>
    <source>
        <strain evidence="6">CCBH4851</strain>
    </source>
</reference>
<dbReference type="PANTHER" id="PTHR36985:SF1">
    <property type="entry name" value="TRANSLOCATION AND ASSEMBLY MODULE SUBUNIT TAMB"/>
    <property type="match status" value="1"/>
</dbReference>
<evidence type="ECO:0000256" key="1">
    <source>
        <dbReference type="ARBA" id="ARBA00004167"/>
    </source>
</evidence>
<dbReference type="PANTHER" id="PTHR36985">
    <property type="entry name" value="TRANSLOCATION AND ASSEMBLY MODULE SUBUNIT TAMB"/>
    <property type="match status" value="1"/>
</dbReference>
<evidence type="ECO:0000259" key="5">
    <source>
        <dbReference type="Pfam" id="PF04357"/>
    </source>
</evidence>
<dbReference type="RefSeq" id="WP_019726319.1">
    <property type="nucleotide sequence ID" value="NZ_AP014839.1"/>
</dbReference>
<dbReference type="GO" id="GO:0005886">
    <property type="term" value="C:plasma membrane"/>
    <property type="evidence" value="ECO:0007669"/>
    <property type="project" value="InterPro"/>
</dbReference>
<dbReference type="PATRIC" id="fig|287.2579.peg.2828"/>
<keyword evidence="3" id="KW-1133">Transmembrane helix</keyword>
<evidence type="ECO:0000256" key="4">
    <source>
        <dbReference type="ARBA" id="ARBA00023136"/>
    </source>
</evidence>
<evidence type="ECO:0000256" key="3">
    <source>
        <dbReference type="ARBA" id="ARBA00022989"/>
    </source>
</evidence>